<proteinExistence type="predicted"/>
<dbReference type="EMBL" id="LVYV01000053">
    <property type="protein sequence ID" value="KZD21143.1"/>
    <property type="molecule type" value="Genomic_DNA"/>
</dbReference>
<comment type="caution">
    <text evidence="2">The sequence shown here is derived from an EMBL/GenBank/DDBJ whole genome shotgun (WGS) entry which is preliminary data.</text>
</comment>
<dbReference type="AlphaFoldDB" id="A0A163XNG7"/>
<dbReference type="STRING" id="943830.A4A58_15300"/>
<evidence type="ECO:0000313" key="3">
    <source>
        <dbReference type="Proteomes" id="UP000076574"/>
    </source>
</evidence>
<keyword evidence="3" id="KW-1185">Reference proteome</keyword>
<organism evidence="2 3">
    <name type="scientific">Tardiphaga robiniae</name>
    <dbReference type="NCBI Taxonomy" id="943830"/>
    <lineage>
        <taxon>Bacteria</taxon>
        <taxon>Pseudomonadati</taxon>
        <taxon>Pseudomonadota</taxon>
        <taxon>Alphaproteobacteria</taxon>
        <taxon>Hyphomicrobiales</taxon>
        <taxon>Nitrobacteraceae</taxon>
        <taxon>Tardiphaga</taxon>
    </lineage>
</organism>
<dbReference type="PROSITE" id="PS51186">
    <property type="entry name" value="GNAT"/>
    <property type="match status" value="1"/>
</dbReference>
<sequence>MHDMNRINHAEHNQGACDVQQFDMGDLILREIDISELSTVERIVEVALQNTFEASHGGQAMPGRDGQHPVRQRDFFGDNGVVFKILVGQDIIGGIFIRFDRAERRGVVELFGLSAAYHGKGFGQRIWRKIEQIYQDVRVWELQSPTFALRNVAFYVNKCGFHIVAITRDQQTETWDMFRFEKISPSERRGGGRT</sequence>
<dbReference type="Gene3D" id="3.40.630.30">
    <property type="match status" value="1"/>
</dbReference>
<protein>
    <recommendedName>
        <fullName evidence="1">N-acetyltransferase domain-containing protein</fullName>
    </recommendedName>
</protein>
<evidence type="ECO:0000259" key="1">
    <source>
        <dbReference type="PROSITE" id="PS51186"/>
    </source>
</evidence>
<name>A0A163XNG7_9BRAD</name>
<accession>A0A163XNG7</accession>
<reference evidence="2 3" key="1">
    <citation type="submission" date="2016-03" db="EMBL/GenBank/DDBJ databases">
        <title>Microsymbionts genomes from the relict species Vavilovia formosa (Stev.) Fed.</title>
        <authorList>
            <person name="Kopat V."/>
            <person name="Chirak E."/>
            <person name="Kimeklis A."/>
            <person name="Andronov E."/>
        </authorList>
    </citation>
    <scope>NUCLEOTIDE SEQUENCE [LARGE SCALE GENOMIC DNA]</scope>
    <source>
        <strain evidence="2 3">Vaf07</strain>
    </source>
</reference>
<dbReference type="InterPro" id="IPR016181">
    <property type="entry name" value="Acyl_CoA_acyltransferase"/>
</dbReference>
<dbReference type="GO" id="GO:0016747">
    <property type="term" value="F:acyltransferase activity, transferring groups other than amino-acyl groups"/>
    <property type="evidence" value="ECO:0007669"/>
    <property type="project" value="InterPro"/>
</dbReference>
<feature type="domain" description="N-acetyltransferase" evidence="1">
    <location>
        <begin position="27"/>
        <end position="182"/>
    </location>
</feature>
<gene>
    <name evidence="2" type="ORF">A4A58_15300</name>
</gene>
<dbReference type="Proteomes" id="UP000076574">
    <property type="component" value="Unassembled WGS sequence"/>
</dbReference>
<dbReference type="Pfam" id="PF00583">
    <property type="entry name" value="Acetyltransf_1"/>
    <property type="match status" value="1"/>
</dbReference>
<dbReference type="InterPro" id="IPR000182">
    <property type="entry name" value="GNAT_dom"/>
</dbReference>
<dbReference type="SUPFAM" id="SSF55729">
    <property type="entry name" value="Acyl-CoA N-acyltransferases (Nat)"/>
    <property type="match status" value="1"/>
</dbReference>
<evidence type="ECO:0000313" key="2">
    <source>
        <dbReference type="EMBL" id="KZD21143.1"/>
    </source>
</evidence>